<accession>A0A1I7YLP1</accession>
<evidence type="ECO:0000313" key="3">
    <source>
        <dbReference type="WBParaSite" id="L893_g17574.t1"/>
    </source>
</evidence>
<name>A0A1I7YLP1_9BILA</name>
<feature type="transmembrane region" description="Helical" evidence="1">
    <location>
        <begin position="39"/>
        <end position="63"/>
    </location>
</feature>
<protein>
    <submittedName>
        <fullName evidence="3">7TM_GPCR_Srx domain-containing protein</fullName>
    </submittedName>
</protein>
<sequence>MNVQGYVSTFGFLAQGVLLILFNLPVLIFASVNTKQRCYYGVLLMSLINGLIMGVVSIGYSIFRLIVDSQGRSHDTVPIYQCFYNVS</sequence>
<dbReference type="AlphaFoldDB" id="A0A1I7YLP1"/>
<organism evidence="2 3">
    <name type="scientific">Steinernema glaseri</name>
    <dbReference type="NCBI Taxonomy" id="37863"/>
    <lineage>
        <taxon>Eukaryota</taxon>
        <taxon>Metazoa</taxon>
        <taxon>Ecdysozoa</taxon>
        <taxon>Nematoda</taxon>
        <taxon>Chromadorea</taxon>
        <taxon>Rhabditida</taxon>
        <taxon>Tylenchina</taxon>
        <taxon>Panagrolaimomorpha</taxon>
        <taxon>Strongyloidoidea</taxon>
        <taxon>Steinernematidae</taxon>
        <taxon>Steinernema</taxon>
    </lineage>
</organism>
<proteinExistence type="predicted"/>
<keyword evidence="1" id="KW-1133">Transmembrane helix</keyword>
<dbReference type="Proteomes" id="UP000095287">
    <property type="component" value="Unplaced"/>
</dbReference>
<evidence type="ECO:0000313" key="2">
    <source>
        <dbReference type="Proteomes" id="UP000095287"/>
    </source>
</evidence>
<keyword evidence="1" id="KW-0812">Transmembrane</keyword>
<dbReference type="WBParaSite" id="L893_g17574.t1">
    <property type="protein sequence ID" value="L893_g17574.t1"/>
    <property type="gene ID" value="L893_g17574"/>
</dbReference>
<evidence type="ECO:0000256" key="1">
    <source>
        <dbReference type="SAM" id="Phobius"/>
    </source>
</evidence>
<keyword evidence="2" id="KW-1185">Reference proteome</keyword>
<feature type="transmembrane region" description="Helical" evidence="1">
    <location>
        <begin position="12"/>
        <end position="32"/>
    </location>
</feature>
<keyword evidence="1" id="KW-0472">Membrane</keyword>
<reference evidence="3" key="1">
    <citation type="submission" date="2016-11" db="UniProtKB">
        <authorList>
            <consortium name="WormBaseParasite"/>
        </authorList>
    </citation>
    <scope>IDENTIFICATION</scope>
</reference>